<reference evidence="3" key="1">
    <citation type="journal article" date="2020" name="New Phytol.">
        <title>Comparative genomics reveals dynamic genome evolution in host specialist ectomycorrhizal fungi.</title>
        <authorList>
            <person name="Lofgren L.A."/>
            <person name="Nguyen N.H."/>
            <person name="Vilgalys R."/>
            <person name="Ruytinx J."/>
            <person name="Liao H.L."/>
            <person name="Branco S."/>
            <person name="Kuo A."/>
            <person name="LaButti K."/>
            <person name="Lipzen A."/>
            <person name="Andreopoulos W."/>
            <person name="Pangilinan J."/>
            <person name="Riley R."/>
            <person name="Hundley H."/>
            <person name="Na H."/>
            <person name="Barry K."/>
            <person name="Grigoriev I.V."/>
            <person name="Stajich J.E."/>
            <person name="Kennedy P.G."/>
        </authorList>
    </citation>
    <scope>NUCLEOTIDE SEQUENCE</scope>
    <source>
        <strain evidence="3">FC203</strain>
    </source>
</reference>
<keyword evidence="2" id="KW-1133">Transmembrane helix</keyword>
<feature type="transmembrane region" description="Helical" evidence="2">
    <location>
        <begin position="140"/>
        <end position="161"/>
    </location>
</feature>
<keyword evidence="4" id="KW-1185">Reference proteome</keyword>
<evidence type="ECO:0000256" key="1">
    <source>
        <dbReference type="SAM" id="MobiDB-lite"/>
    </source>
</evidence>
<feature type="transmembrane region" description="Helical" evidence="2">
    <location>
        <begin position="181"/>
        <end position="204"/>
    </location>
</feature>
<evidence type="ECO:0000313" key="4">
    <source>
        <dbReference type="Proteomes" id="UP001195769"/>
    </source>
</evidence>
<protein>
    <submittedName>
        <fullName evidence="3">Uncharacterized protein</fullName>
    </submittedName>
</protein>
<feature type="transmembrane region" description="Helical" evidence="2">
    <location>
        <begin position="255"/>
        <end position="277"/>
    </location>
</feature>
<proteinExistence type="predicted"/>
<sequence>MTSNDIPFDTGALMSTVLEGILYSEHRASGLFALCFSVLMFMGTMWSLTYKQHVRDINRPIFIVAILLLLLSTVHIVVNIIRVENGLVKYRDTYPGGPRAFFADVSEETYVIKHALYVLQTLLADGVVIYRCYVVWQSVWVIILPSMLWCSVAVTGVTAVYSVSQSSSSTSVFAQDLAMWIMGFLISTIAANASSSGLMAYRIWTIERNITRHRAGPKSTMMPIMHVLMDAAVLYSVALFTALVCYVCSNNGDVIMVDLAVPIISIAFYMVLIRIAVNRQHNYLPNVGTNVETRQSGNVQQYPMQPLQVHISQFTSSDNTSAHEIGNERPSGRRSPTWTLVK</sequence>
<keyword evidence="2" id="KW-0812">Transmembrane</keyword>
<dbReference type="EMBL" id="JABBWK010000050">
    <property type="protein sequence ID" value="KAG1896972.1"/>
    <property type="molecule type" value="Genomic_DNA"/>
</dbReference>
<feature type="transmembrane region" description="Helical" evidence="2">
    <location>
        <begin position="61"/>
        <end position="81"/>
    </location>
</feature>
<dbReference type="GeneID" id="64659410"/>
<feature type="transmembrane region" description="Helical" evidence="2">
    <location>
        <begin position="114"/>
        <end position="133"/>
    </location>
</feature>
<organism evidence="3 4">
    <name type="scientific">Suillus fuscotomentosus</name>
    <dbReference type="NCBI Taxonomy" id="1912939"/>
    <lineage>
        <taxon>Eukaryota</taxon>
        <taxon>Fungi</taxon>
        <taxon>Dikarya</taxon>
        <taxon>Basidiomycota</taxon>
        <taxon>Agaricomycotina</taxon>
        <taxon>Agaricomycetes</taxon>
        <taxon>Agaricomycetidae</taxon>
        <taxon>Boletales</taxon>
        <taxon>Suillineae</taxon>
        <taxon>Suillaceae</taxon>
        <taxon>Suillus</taxon>
    </lineage>
</organism>
<feature type="transmembrane region" description="Helical" evidence="2">
    <location>
        <begin position="224"/>
        <end position="249"/>
    </location>
</feature>
<feature type="region of interest" description="Disordered" evidence="1">
    <location>
        <begin position="319"/>
        <end position="342"/>
    </location>
</feature>
<name>A0AAD4E0A3_9AGAM</name>
<gene>
    <name evidence="3" type="ORF">F5891DRAFT_1149906</name>
</gene>
<comment type="caution">
    <text evidence="3">The sequence shown here is derived from an EMBL/GenBank/DDBJ whole genome shotgun (WGS) entry which is preliminary data.</text>
</comment>
<accession>A0AAD4E0A3</accession>
<dbReference type="AlphaFoldDB" id="A0AAD4E0A3"/>
<dbReference type="RefSeq" id="XP_041222548.1">
    <property type="nucleotide sequence ID" value="XM_041365112.1"/>
</dbReference>
<evidence type="ECO:0000256" key="2">
    <source>
        <dbReference type="SAM" id="Phobius"/>
    </source>
</evidence>
<feature type="transmembrane region" description="Helical" evidence="2">
    <location>
        <begin position="28"/>
        <end position="49"/>
    </location>
</feature>
<evidence type="ECO:0000313" key="3">
    <source>
        <dbReference type="EMBL" id="KAG1896972.1"/>
    </source>
</evidence>
<dbReference type="Proteomes" id="UP001195769">
    <property type="component" value="Unassembled WGS sequence"/>
</dbReference>
<keyword evidence="2" id="KW-0472">Membrane</keyword>